<evidence type="ECO:0000313" key="4">
    <source>
        <dbReference type="Proteomes" id="UP000294562"/>
    </source>
</evidence>
<dbReference type="NCBIfam" id="NF041384">
    <property type="entry name" value="YHS_seleno_dom"/>
    <property type="match status" value="1"/>
</dbReference>
<dbReference type="AlphaFoldDB" id="A0A4R6AVB5"/>
<organism evidence="3 4">
    <name type="scientific">Meridianimarinicoccus aquatilis</name>
    <dbReference type="NCBI Taxonomy" id="2552766"/>
    <lineage>
        <taxon>Bacteria</taxon>
        <taxon>Pseudomonadati</taxon>
        <taxon>Pseudomonadota</taxon>
        <taxon>Alphaproteobacteria</taxon>
        <taxon>Rhodobacterales</taxon>
        <taxon>Paracoccaceae</taxon>
        <taxon>Meridianimarinicoccus</taxon>
    </lineage>
</organism>
<accession>A0A4R6AVB5</accession>
<gene>
    <name evidence="3" type="ORF">E2L05_09145</name>
</gene>
<evidence type="ECO:0008006" key="5">
    <source>
        <dbReference type="Google" id="ProtNLM"/>
    </source>
</evidence>
<proteinExistence type="predicted"/>
<sequence length="173" mass="18701">MIRARLLATAAALLIAGPVLAGPQYVDDTGFAVSGYDVVSYFDLEQAPIGDAQPEPMLGRADITAEHNGATFAFSTAENREAFLANPDRYAPQYDGHCAFGVAGDAKVPANPTLWRIVDDRLYLNITKGVAKKWERDIPGYEQSARSNWPDLESKAASDDSVPRFRATGPIAN</sequence>
<dbReference type="RefSeq" id="WP_133342612.1">
    <property type="nucleotide sequence ID" value="NZ_SMZO01000017.1"/>
</dbReference>
<feature type="chain" id="PRO_5020531992" description="YHS domain-containing protein" evidence="2">
    <location>
        <begin position="22"/>
        <end position="173"/>
    </location>
</feature>
<evidence type="ECO:0000256" key="1">
    <source>
        <dbReference type="SAM" id="MobiDB-lite"/>
    </source>
</evidence>
<evidence type="ECO:0000313" key="3">
    <source>
        <dbReference type="EMBL" id="TDL88057.1"/>
    </source>
</evidence>
<keyword evidence="2" id="KW-0732">Signal</keyword>
<feature type="compositionally biased region" description="Basic and acidic residues" evidence="1">
    <location>
        <begin position="152"/>
        <end position="163"/>
    </location>
</feature>
<keyword evidence="4" id="KW-1185">Reference proteome</keyword>
<evidence type="ECO:0000256" key="2">
    <source>
        <dbReference type="SAM" id="SignalP"/>
    </source>
</evidence>
<dbReference type="Proteomes" id="UP000294562">
    <property type="component" value="Unassembled WGS sequence"/>
</dbReference>
<protein>
    <recommendedName>
        <fullName evidence="5">YHS domain-containing protein</fullName>
    </recommendedName>
</protein>
<comment type="caution">
    <text evidence="3">The sequence shown here is derived from an EMBL/GenBank/DDBJ whole genome shotgun (WGS) entry which is preliminary data.</text>
</comment>
<name>A0A4R6AVB5_9RHOB</name>
<reference evidence="3 4" key="1">
    <citation type="submission" date="2019-03" db="EMBL/GenBank/DDBJ databases">
        <title>Rhodobacteraceae bacterium SM1902, a new member of the family Rhodobacteraceae isolated from Yantai.</title>
        <authorList>
            <person name="Sun Y."/>
        </authorList>
    </citation>
    <scope>NUCLEOTIDE SEQUENCE [LARGE SCALE GENOMIC DNA]</scope>
    <source>
        <strain evidence="3 4">SM1902</strain>
    </source>
</reference>
<dbReference type="OrthoDB" id="344729at2"/>
<feature type="region of interest" description="Disordered" evidence="1">
    <location>
        <begin position="142"/>
        <end position="173"/>
    </location>
</feature>
<feature type="signal peptide" evidence="2">
    <location>
        <begin position="1"/>
        <end position="21"/>
    </location>
</feature>
<dbReference type="EMBL" id="SMZO01000017">
    <property type="protein sequence ID" value="TDL88057.1"/>
    <property type="molecule type" value="Genomic_DNA"/>
</dbReference>